<evidence type="ECO:0000259" key="1">
    <source>
        <dbReference type="Pfam" id="PF13175"/>
    </source>
</evidence>
<keyword evidence="3" id="KW-1185">Reference proteome</keyword>
<dbReference type="Proteomes" id="UP000323129">
    <property type="component" value="Unassembled WGS sequence"/>
</dbReference>
<evidence type="ECO:0000313" key="2">
    <source>
        <dbReference type="EMBL" id="TYD39945.1"/>
    </source>
</evidence>
<dbReference type="InterPro" id="IPR041685">
    <property type="entry name" value="AAA_GajA/Old/RecF-like"/>
</dbReference>
<reference evidence="2 3" key="1">
    <citation type="submission" date="2017-08" db="EMBL/GenBank/DDBJ databases">
        <title>Aeromonas veronii bv sobria strain NS22 whole genome sequencing.</title>
        <authorList>
            <person name="Katharios P."/>
            <person name="Ha V.Q."/>
            <person name="Smyrli M."/>
        </authorList>
    </citation>
    <scope>NUCLEOTIDE SEQUENCE [LARGE SCALE GENOMIC DNA]</scope>
    <source>
        <strain evidence="2 3">NS22</strain>
    </source>
</reference>
<organism evidence="2 3">
    <name type="scientific">Aeromonas veronii</name>
    <dbReference type="NCBI Taxonomy" id="654"/>
    <lineage>
        <taxon>Bacteria</taxon>
        <taxon>Pseudomonadati</taxon>
        <taxon>Pseudomonadota</taxon>
        <taxon>Gammaproteobacteria</taxon>
        <taxon>Aeromonadales</taxon>
        <taxon>Aeromonadaceae</taxon>
        <taxon>Aeromonas</taxon>
    </lineage>
</organism>
<accession>A0ABY3MFQ0</accession>
<name>A0ABY3MFQ0_AERVE</name>
<dbReference type="EMBL" id="NQMC01000133">
    <property type="protein sequence ID" value="TYD39945.1"/>
    <property type="molecule type" value="Genomic_DNA"/>
</dbReference>
<dbReference type="Pfam" id="PF13175">
    <property type="entry name" value="AAA_15"/>
    <property type="match status" value="1"/>
</dbReference>
<dbReference type="SUPFAM" id="SSF52540">
    <property type="entry name" value="P-loop containing nucleoside triphosphate hydrolases"/>
    <property type="match status" value="1"/>
</dbReference>
<sequence length="117" mass="12908">MHIENFRACQRVTLPLDSYTPLVGQNNAGKSTILEAIRWVLKPNALKQTDFSAPGEPVVVAAIDASVLSAIPHDRHRQAIEPYCRNGRLWIRVTATGTGAKNTQEVSHIEYCATVLK</sequence>
<feature type="domain" description="Endonuclease GajA/Old nuclease/RecF-like AAA" evidence="1">
    <location>
        <begin position="2"/>
        <end position="58"/>
    </location>
</feature>
<proteinExistence type="predicted"/>
<dbReference type="RefSeq" id="WP_115545208.1">
    <property type="nucleotide sequence ID" value="NZ_NMUS01000104.1"/>
</dbReference>
<evidence type="ECO:0000313" key="3">
    <source>
        <dbReference type="Proteomes" id="UP000323129"/>
    </source>
</evidence>
<dbReference type="InterPro" id="IPR027417">
    <property type="entry name" value="P-loop_NTPase"/>
</dbReference>
<gene>
    <name evidence="2" type="ORF">CJF24_21665</name>
</gene>
<dbReference type="Gene3D" id="3.40.50.300">
    <property type="entry name" value="P-loop containing nucleotide triphosphate hydrolases"/>
    <property type="match status" value="1"/>
</dbReference>
<comment type="caution">
    <text evidence="2">The sequence shown here is derived from an EMBL/GenBank/DDBJ whole genome shotgun (WGS) entry which is preliminary data.</text>
</comment>
<protein>
    <recommendedName>
        <fullName evidence="1">Endonuclease GajA/Old nuclease/RecF-like AAA domain-containing protein</fullName>
    </recommendedName>
</protein>